<evidence type="ECO:0000313" key="3">
    <source>
        <dbReference type="Proteomes" id="UP000290288"/>
    </source>
</evidence>
<dbReference type="STRING" id="2316362.A0A4Q2DB97"/>
<accession>A0A4Q2DB97</accession>
<dbReference type="Proteomes" id="UP000290288">
    <property type="component" value="Unassembled WGS sequence"/>
</dbReference>
<feature type="region of interest" description="Disordered" evidence="1">
    <location>
        <begin position="251"/>
        <end position="299"/>
    </location>
</feature>
<gene>
    <name evidence="2" type="ORF">EST38_g8978</name>
</gene>
<dbReference type="EMBL" id="SDEE01000392">
    <property type="protein sequence ID" value="RXW16873.1"/>
    <property type="molecule type" value="Genomic_DNA"/>
</dbReference>
<reference evidence="2 3" key="1">
    <citation type="submission" date="2019-01" db="EMBL/GenBank/DDBJ databases">
        <title>Draft genome sequence of Psathyrella aberdarensis IHI B618.</title>
        <authorList>
            <person name="Buettner E."/>
            <person name="Kellner H."/>
        </authorList>
    </citation>
    <scope>NUCLEOTIDE SEQUENCE [LARGE SCALE GENOMIC DNA]</scope>
    <source>
        <strain evidence="2 3">IHI B618</strain>
    </source>
</reference>
<organism evidence="2 3">
    <name type="scientific">Candolleomyces aberdarensis</name>
    <dbReference type="NCBI Taxonomy" id="2316362"/>
    <lineage>
        <taxon>Eukaryota</taxon>
        <taxon>Fungi</taxon>
        <taxon>Dikarya</taxon>
        <taxon>Basidiomycota</taxon>
        <taxon>Agaricomycotina</taxon>
        <taxon>Agaricomycetes</taxon>
        <taxon>Agaricomycetidae</taxon>
        <taxon>Agaricales</taxon>
        <taxon>Agaricineae</taxon>
        <taxon>Psathyrellaceae</taxon>
        <taxon>Candolleomyces</taxon>
    </lineage>
</organism>
<feature type="compositionally biased region" description="Low complexity" evidence="1">
    <location>
        <begin position="217"/>
        <end position="237"/>
    </location>
</feature>
<feature type="compositionally biased region" description="Low complexity" evidence="1">
    <location>
        <begin position="373"/>
        <end position="444"/>
    </location>
</feature>
<feature type="compositionally biased region" description="Low complexity" evidence="1">
    <location>
        <begin position="265"/>
        <end position="287"/>
    </location>
</feature>
<comment type="caution">
    <text evidence="2">The sequence shown here is derived from an EMBL/GenBank/DDBJ whole genome shotgun (WGS) entry which is preliminary data.</text>
</comment>
<name>A0A4Q2DB97_9AGAR</name>
<proteinExistence type="predicted"/>
<feature type="compositionally biased region" description="Low complexity" evidence="1">
    <location>
        <begin position="183"/>
        <end position="205"/>
    </location>
</feature>
<evidence type="ECO:0000256" key="1">
    <source>
        <dbReference type="SAM" id="MobiDB-lite"/>
    </source>
</evidence>
<sequence>MPRTQGIDDFSFLTRDVALIVRPTGRFEVYDFKDPRSESSIPVLRYVFAFPPLSPGYTYWYISMSNNPTPGYVPDPKDNTNMDGFLKGNRQIYYPNPKDRIHACCLYVFNPADPVLHQVSSFVFFVKIDTLLNPPFDWFDREPFDENGPPAPYYHPSVFAGRRKMSEYYAKELAPSSKRAGKAPESSSEAASGSGISIHADSSGAPALPVHGYPENSIGSPSSPSGMASPSHGAGASHNLLPLSEELLDSISTFDPLPPPPPAAPASASQPQAQSQTQQQQTQQAQPEQPPQDPIDLYVPVPWETWGPASTRWFEECLSTDWQHAIYGLRAVESVEISKMTAERQFQIHTWPPGNRQSEDPVSAIPGGSSLDNASTAGVAGSSSNSSSSNSAGSVAAGAGAGVSGASASAGAQGGQAQTQAGTATTATTTTNANTATNGQQQAQTRRERRFLRIRDFSPYAQTKAALSETKDHPVFQGRGKCRTLWRSPKVVTEVSRVPVNGVFKYDIMSSLPYVETVSDETYDVTDVMMDDSRVLLLKRGPAGRLKQLEVLMM</sequence>
<feature type="region of interest" description="Disordered" evidence="1">
    <location>
        <begin position="349"/>
        <end position="447"/>
    </location>
</feature>
<feature type="region of interest" description="Disordered" evidence="1">
    <location>
        <begin position="174"/>
        <end position="238"/>
    </location>
</feature>
<dbReference type="OrthoDB" id="3256413at2759"/>
<protein>
    <submittedName>
        <fullName evidence="2">Uncharacterized protein</fullName>
    </submittedName>
</protein>
<evidence type="ECO:0000313" key="2">
    <source>
        <dbReference type="EMBL" id="RXW16873.1"/>
    </source>
</evidence>
<dbReference type="AlphaFoldDB" id="A0A4Q2DB97"/>
<keyword evidence="3" id="KW-1185">Reference proteome</keyword>